<evidence type="ECO:0000313" key="1">
    <source>
        <dbReference type="EMBL" id="GBL87403.1"/>
    </source>
</evidence>
<reference evidence="1 2" key="1">
    <citation type="journal article" date="2019" name="Sci. Rep.">
        <title>Orb-weaving spider Araneus ventricosus genome elucidates the spidroin gene catalogue.</title>
        <authorList>
            <person name="Kono N."/>
            <person name="Nakamura H."/>
            <person name="Ohtoshi R."/>
            <person name="Moran D.A.P."/>
            <person name="Shinohara A."/>
            <person name="Yoshida Y."/>
            <person name="Fujiwara M."/>
            <person name="Mori M."/>
            <person name="Tomita M."/>
            <person name="Arakawa K."/>
        </authorList>
    </citation>
    <scope>NUCLEOTIDE SEQUENCE [LARGE SCALE GENOMIC DNA]</scope>
</reference>
<protein>
    <submittedName>
        <fullName evidence="1">Uncharacterized protein</fullName>
    </submittedName>
</protein>
<proteinExistence type="predicted"/>
<accession>A0A4Y2B5U2</accession>
<keyword evidence="2" id="KW-1185">Reference proteome</keyword>
<comment type="caution">
    <text evidence="1">The sequence shown here is derived from an EMBL/GenBank/DDBJ whole genome shotgun (WGS) entry which is preliminary data.</text>
</comment>
<dbReference type="EMBL" id="BGPR01000053">
    <property type="protein sequence ID" value="GBL87403.1"/>
    <property type="molecule type" value="Genomic_DNA"/>
</dbReference>
<organism evidence="1 2">
    <name type="scientific">Araneus ventricosus</name>
    <name type="common">Orbweaver spider</name>
    <name type="synonym">Epeira ventricosa</name>
    <dbReference type="NCBI Taxonomy" id="182803"/>
    <lineage>
        <taxon>Eukaryota</taxon>
        <taxon>Metazoa</taxon>
        <taxon>Ecdysozoa</taxon>
        <taxon>Arthropoda</taxon>
        <taxon>Chelicerata</taxon>
        <taxon>Arachnida</taxon>
        <taxon>Araneae</taxon>
        <taxon>Araneomorphae</taxon>
        <taxon>Entelegynae</taxon>
        <taxon>Araneoidea</taxon>
        <taxon>Araneidae</taxon>
        <taxon>Araneus</taxon>
    </lineage>
</organism>
<evidence type="ECO:0000313" key="2">
    <source>
        <dbReference type="Proteomes" id="UP000499080"/>
    </source>
</evidence>
<sequence length="88" mass="9986">MTCVFCESSLSAFMRRIPFRIRFKDRSGLVVMSRLPEPRVPGSRFNSIEEPSCKWAQGTPYPPRPNALPLVWCENLERSASSDVALVI</sequence>
<name>A0A4Y2B5U2_ARAVE</name>
<dbReference type="Proteomes" id="UP000499080">
    <property type="component" value="Unassembled WGS sequence"/>
</dbReference>
<dbReference type="AlphaFoldDB" id="A0A4Y2B5U2"/>
<gene>
    <name evidence="1" type="ORF">AVEN_118347_1</name>
</gene>